<comment type="caution">
    <text evidence="1">The sequence shown here is derived from an EMBL/GenBank/DDBJ whole genome shotgun (WGS) entry which is preliminary data.</text>
</comment>
<evidence type="ECO:0008006" key="3">
    <source>
        <dbReference type="Google" id="ProtNLM"/>
    </source>
</evidence>
<accession>A0ABP9A1E5</accession>
<sequence>MLEKMNHFPVNWVDGMKINKSHFIAMQDHMSDIVRDAIGTQMTPINYGLLPFGTSGESVKISLVIDNHKLLRVKVEECHAITPNGCRIDISGNNAHMLNMEMPYPEAVYELDYDQDMVLLANVSVNLFDKRPFGDPDPNENPPRYPNVIPTFNLNLIQEKNNDITHGGYHLTLGKIIINRNESYLMTDYIPPCTSVQSHQKLIDIHTKIDRFFGQLELYSVQISQKINRKNQSNELAIIILDLCQKIITYLGNNINSFRWFTISQPPAYMFDTVIALARIMKNYIDSKSGAGKEELLNYIAEWCGISQGDFEVMFTDLVNVGYNHTQIDKTAKKTLHFMNIISELFTTLNHLDYIGKRKDNGIFVKERLELESVALDTSKRNRTFLED</sequence>
<name>A0ABP9A1E5_9FLAO</name>
<protein>
    <recommendedName>
        <fullName evidence="3">Type VI secretion system baseplate subunit TssK</fullName>
    </recommendedName>
</protein>
<proteinExistence type="predicted"/>
<dbReference type="Proteomes" id="UP001500141">
    <property type="component" value="Unassembled WGS sequence"/>
</dbReference>
<evidence type="ECO:0000313" key="1">
    <source>
        <dbReference type="EMBL" id="GAA4770696.1"/>
    </source>
</evidence>
<evidence type="ECO:0000313" key="2">
    <source>
        <dbReference type="Proteomes" id="UP001500141"/>
    </source>
</evidence>
<gene>
    <name evidence="1" type="ORF">GCM10023230_21120</name>
</gene>
<dbReference type="EMBL" id="BAABIP010000017">
    <property type="protein sequence ID" value="GAA4770696.1"/>
    <property type="molecule type" value="Genomic_DNA"/>
</dbReference>
<organism evidence="1 2">
    <name type="scientific">Flavobacterium hankyongi</name>
    <dbReference type="NCBI Taxonomy" id="1176532"/>
    <lineage>
        <taxon>Bacteria</taxon>
        <taxon>Pseudomonadati</taxon>
        <taxon>Bacteroidota</taxon>
        <taxon>Flavobacteriia</taxon>
        <taxon>Flavobacteriales</taxon>
        <taxon>Flavobacteriaceae</taxon>
        <taxon>Flavobacterium</taxon>
    </lineage>
</organism>
<keyword evidence="2" id="KW-1185">Reference proteome</keyword>
<reference evidence="2" key="1">
    <citation type="journal article" date="2019" name="Int. J. Syst. Evol. Microbiol.">
        <title>The Global Catalogue of Microorganisms (GCM) 10K type strain sequencing project: providing services to taxonomists for standard genome sequencing and annotation.</title>
        <authorList>
            <consortium name="The Broad Institute Genomics Platform"/>
            <consortium name="The Broad Institute Genome Sequencing Center for Infectious Disease"/>
            <person name="Wu L."/>
            <person name="Ma J."/>
        </authorList>
    </citation>
    <scope>NUCLEOTIDE SEQUENCE [LARGE SCALE GENOMIC DNA]</scope>
    <source>
        <strain evidence="2">JCM 18198</strain>
    </source>
</reference>